<evidence type="ECO:0000313" key="3">
    <source>
        <dbReference type="EMBL" id="QSS59027.1"/>
    </source>
</evidence>
<dbReference type="EMBL" id="CP069109">
    <property type="protein sequence ID" value="QSS59027.1"/>
    <property type="molecule type" value="Genomic_DNA"/>
</dbReference>
<dbReference type="VEuPathDB" id="FungiDB:I7I51_08459"/>
<evidence type="ECO:0000256" key="1">
    <source>
        <dbReference type="SAM" id="MobiDB-lite"/>
    </source>
</evidence>
<proteinExistence type="predicted"/>
<gene>
    <name evidence="3" type="primary">PPO1</name>
    <name evidence="3" type="ORF">I7I51_08459</name>
</gene>
<dbReference type="AlphaFoldDB" id="A0A8A1M4B4"/>
<organism evidence="3 4">
    <name type="scientific">Ajellomyces capsulatus</name>
    <name type="common">Darling's disease fungus</name>
    <name type="synonym">Histoplasma capsulatum</name>
    <dbReference type="NCBI Taxonomy" id="5037"/>
    <lineage>
        <taxon>Eukaryota</taxon>
        <taxon>Fungi</taxon>
        <taxon>Dikarya</taxon>
        <taxon>Ascomycota</taxon>
        <taxon>Pezizomycotina</taxon>
        <taxon>Eurotiomycetes</taxon>
        <taxon>Eurotiomycetidae</taxon>
        <taxon>Onygenales</taxon>
        <taxon>Ajellomycetaceae</taxon>
        <taxon>Histoplasma</taxon>
    </lineage>
</organism>
<dbReference type="SUPFAM" id="SSF50475">
    <property type="entry name" value="FMN-binding split barrel"/>
    <property type="match status" value="1"/>
</dbReference>
<dbReference type="Proteomes" id="UP000663671">
    <property type="component" value="Chromosome 2"/>
</dbReference>
<protein>
    <submittedName>
        <fullName evidence="3">Pyridoxamine phosphate oxidase</fullName>
    </submittedName>
</protein>
<dbReference type="PANTHER" id="PTHR28040">
    <property type="entry name" value="PYRIDOXAMINE 5'-PHOSPHATE OXIDASE YLR456W HOMOLOG-RELATED"/>
    <property type="match status" value="1"/>
</dbReference>
<name>A0A8A1M4B4_AJECA</name>
<dbReference type="InterPro" id="IPR011576">
    <property type="entry name" value="Pyridox_Oxase_N"/>
</dbReference>
<feature type="region of interest" description="Disordered" evidence="1">
    <location>
        <begin position="1"/>
        <end position="21"/>
    </location>
</feature>
<dbReference type="GO" id="GO:0005634">
    <property type="term" value="C:nucleus"/>
    <property type="evidence" value="ECO:0007669"/>
    <property type="project" value="TreeGrafter"/>
</dbReference>
<dbReference type="PANTHER" id="PTHR28040:SF1">
    <property type="entry name" value="PYRIDOXAMINE 5'-PHOSPHATE OXIDASE YLR456W HOMOLOG-RELATED"/>
    <property type="match status" value="1"/>
</dbReference>
<feature type="domain" description="Pyridoxamine 5'-phosphate oxidase N-terminal" evidence="2">
    <location>
        <begin position="25"/>
        <end position="99"/>
    </location>
</feature>
<dbReference type="Pfam" id="PF01243">
    <property type="entry name" value="PNPOx_N"/>
    <property type="match status" value="1"/>
</dbReference>
<dbReference type="OrthoDB" id="5300823at2759"/>
<dbReference type="GO" id="GO:0005737">
    <property type="term" value="C:cytoplasm"/>
    <property type="evidence" value="ECO:0007669"/>
    <property type="project" value="TreeGrafter"/>
</dbReference>
<feature type="region of interest" description="Disordered" evidence="1">
    <location>
        <begin position="103"/>
        <end position="123"/>
    </location>
</feature>
<dbReference type="Gene3D" id="2.30.110.10">
    <property type="entry name" value="Electron Transport, Fmn-binding Protein, Chain A"/>
    <property type="match status" value="1"/>
</dbReference>
<dbReference type="InterPro" id="IPR052841">
    <property type="entry name" value="PMP_oxidase-like"/>
</dbReference>
<dbReference type="InterPro" id="IPR012349">
    <property type="entry name" value="Split_barrel_FMN-bd"/>
</dbReference>
<accession>A0A8A1M4B4</accession>
<reference evidence="3" key="1">
    <citation type="submission" date="2021-01" db="EMBL/GenBank/DDBJ databases">
        <title>Chromosome-level genome assembly of a human fungal pathogen reveals clustering of transcriptionally co-regulated genes.</title>
        <authorList>
            <person name="Voorhies M."/>
            <person name="Cohen S."/>
            <person name="Shea T.P."/>
            <person name="Petrus S."/>
            <person name="Munoz J.F."/>
            <person name="Poplawski S."/>
            <person name="Goldman W.E."/>
            <person name="Michael T."/>
            <person name="Cuomo C.A."/>
            <person name="Sil A."/>
            <person name="Beyhan S."/>
        </authorList>
    </citation>
    <scope>NUCLEOTIDE SEQUENCE</scope>
    <source>
        <strain evidence="3">WU24</strain>
    </source>
</reference>
<evidence type="ECO:0000313" key="4">
    <source>
        <dbReference type="Proteomes" id="UP000663671"/>
    </source>
</evidence>
<sequence length="297" mass="32570">MAEHHPPLSYEDSATTTHPHFASSLPPEVVSCLKNSRFLHLATCHDLTPYISLMSYTYLPSTPFTSHPTIIMTTNTASRKTLNLLSNPRVSLLVHDWVSHRPPTRSVAHPHPTMARDGSPPPAATRSSLASLLLNINTSALSSISTTIIGEARFAEIGSEEERWCKARHLENNTFASDDALDGTSFFAAAREGEDADAVVGAMMDESARVVIVEVREGRIADWKGGVRDWAVVEEEAVIYTWGIHRGNPSARGKKDIASKSVHNVDVRVSNTFSQQWTASLFSTAEQLKNSIDINIV</sequence>
<evidence type="ECO:0000259" key="2">
    <source>
        <dbReference type="Pfam" id="PF01243"/>
    </source>
</evidence>